<dbReference type="OrthoDB" id="5949570at2759"/>
<evidence type="ECO:0008006" key="3">
    <source>
        <dbReference type="Google" id="ProtNLM"/>
    </source>
</evidence>
<dbReference type="SUPFAM" id="SSF47781">
    <property type="entry name" value="RuvA domain 2-like"/>
    <property type="match status" value="1"/>
</dbReference>
<dbReference type="GO" id="GO:0030337">
    <property type="term" value="F:DNA polymerase processivity factor activity"/>
    <property type="evidence" value="ECO:0007669"/>
    <property type="project" value="TreeGrafter"/>
</dbReference>
<protein>
    <recommendedName>
        <fullName evidence="3">Transcription elongation factor, mitochondrial</fullName>
    </recommendedName>
</protein>
<dbReference type="GO" id="GO:0006392">
    <property type="term" value="P:transcription elongation by mitochondrial RNA polymerase"/>
    <property type="evidence" value="ECO:0007669"/>
    <property type="project" value="InterPro"/>
</dbReference>
<keyword evidence="2" id="KW-1185">Reference proteome</keyword>
<dbReference type="AlphaFoldDB" id="A0A835CPR1"/>
<dbReference type="EMBL" id="JACMRX010000004">
    <property type="protein sequence ID" value="KAF7991517.1"/>
    <property type="molecule type" value="Genomic_DNA"/>
</dbReference>
<organism evidence="1 2">
    <name type="scientific">Aphidius gifuensis</name>
    <name type="common">Parasitoid wasp</name>
    <dbReference type="NCBI Taxonomy" id="684658"/>
    <lineage>
        <taxon>Eukaryota</taxon>
        <taxon>Metazoa</taxon>
        <taxon>Ecdysozoa</taxon>
        <taxon>Arthropoda</taxon>
        <taxon>Hexapoda</taxon>
        <taxon>Insecta</taxon>
        <taxon>Pterygota</taxon>
        <taxon>Neoptera</taxon>
        <taxon>Endopterygota</taxon>
        <taxon>Hymenoptera</taxon>
        <taxon>Apocrita</taxon>
        <taxon>Ichneumonoidea</taxon>
        <taxon>Braconidae</taxon>
        <taxon>Aphidiinae</taxon>
        <taxon>Aphidius</taxon>
    </lineage>
</organism>
<proteinExistence type="predicted"/>
<reference evidence="1 2" key="1">
    <citation type="submission" date="2020-08" db="EMBL/GenBank/DDBJ databases">
        <title>Aphidius gifuensis genome sequencing and assembly.</title>
        <authorList>
            <person name="Du Z."/>
        </authorList>
    </citation>
    <scope>NUCLEOTIDE SEQUENCE [LARGE SCALE GENOMIC DNA]</scope>
    <source>
        <strain evidence="1">YNYX2018</strain>
        <tissue evidence="1">Adults</tissue>
    </source>
</reference>
<dbReference type="PANTHER" id="PTHR21053">
    <property type="entry name" value="TRANSCRIPTION ELONGATION FACTOR, MITOCHONDRIAL"/>
    <property type="match status" value="1"/>
</dbReference>
<evidence type="ECO:0000313" key="1">
    <source>
        <dbReference type="EMBL" id="KAF7991517.1"/>
    </source>
</evidence>
<name>A0A835CPR1_APHGI</name>
<dbReference type="InterPro" id="IPR010994">
    <property type="entry name" value="RuvA_2-like"/>
</dbReference>
<gene>
    <name evidence="1" type="ORF">HCN44_008888</name>
</gene>
<evidence type="ECO:0000313" key="2">
    <source>
        <dbReference type="Proteomes" id="UP000639338"/>
    </source>
</evidence>
<dbReference type="PANTHER" id="PTHR21053:SF2">
    <property type="entry name" value="TRANSCRIPTION ELONGATION FACTOR, MITOCHONDRIAL"/>
    <property type="match status" value="1"/>
</dbReference>
<dbReference type="InterPro" id="IPR039150">
    <property type="entry name" value="TEFM"/>
</dbReference>
<dbReference type="Proteomes" id="UP000639338">
    <property type="component" value="Unassembled WGS sequence"/>
</dbReference>
<comment type="caution">
    <text evidence="1">The sequence shown here is derived from an EMBL/GenBank/DDBJ whole genome shotgun (WGS) entry which is preliminary data.</text>
</comment>
<accession>A0A835CPR1</accession>
<sequence>MLIACKKLIFATRPKISSNINKNKYILSRFYNDENTSSNNNNDNNIKVNDSFSPEEENLVVNIINNCTADDLEKYSINKNQIKKLLAHRNENGKFKVFDDLLTVQSIPSLIKLSKSIIDGGKKSKNNTSTSTSTSTSINKNIVTPSIDSLEKFAKSLGLHILGDTISWTALDIDGNLKNWQSHSFENQSKTNLVPLVNSIIEIALKIPDADAYIMEADSYTSLGKLKSSAYYYHLQRQQVIATIISVLCMRRQYKYNMNDVSVSSDDKLKSSMLHNFYTMQPRSPARLFNLIVGSEVVSNESIISDILLGKKIENLSALPSVNVDSTIMFNYRKSDQATRNLMNTSLLLTLSFIHLLRTNISK</sequence>
<dbReference type="GO" id="GO:0042645">
    <property type="term" value="C:mitochondrial nucleoid"/>
    <property type="evidence" value="ECO:0007669"/>
    <property type="project" value="TreeGrafter"/>
</dbReference>